<keyword evidence="9" id="KW-1185">Reference proteome</keyword>
<evidence type="ECO:0000256" key="5">
    <source>
        <dbReference type="ARBA" id="ARBA00023136"/>
    </source>
</evidence>
<dbReference type="HAMAP" id="MF_01915">
    <property type="entry name" value="LPS_assembly_LptC"/>
    <property type="match status" value="1"/>
</dbReference>
<evidence type="ECO:0000256" key="6">
    <source>
        <dbReference type="HAMAP-Rule" id="MF_01915"/>
    </source>
</evidence>
<keyword evidence="5 6" id="KW-0472">Membrane</keyword>
<dbReference type="PANTHER" id="PTHR37481:SF1">
    <property type="entry name" value="LIPOPOLYSACCHARIDE EXPORT SYSTEM PROTEIN LPTC"/>
    <property type="match status" value="1"/>
</dbReference>
<evidence type="ECO:0000256" key="3">
    <source>
        <dbReference type="ARBA" id="ARBA00022692"/>
    </source>
</evidence>
<keyword evidence="1 6" id="KW-1003">Cell membrane</keyword>
<comment type="function">
    <text evidence="7">Required for the translocation of lipopolysaccharide (LPS) from the inner membrane to the outer membrane.</text>
</comment>
<accession>A0ABX9ALU9</accession>
<keyword evidence="2 6" id="KW-0997">Cell inner membrane</keyword>
<evidence type="ECO:0000313" key="9">
    <source>
        <dbReference type="Proteomes" id="UP000825886"/>
    </source>
</evidence>
<dbReference type="NCBIfam" id="TIGR04409">
    <property type="entry name" value="LptC_YrbK"/>
    <property type="match status" value="1"/>
</dbReference>
<dbReference type="InterPro" id="IPR026265">
    <property type="entry name" value="LptC"/>
</dbReference>
<dbReference type="Pfam" id="PF06835">
    <property type="entry name" value="LptC"/>
    <property type="match status" value="1"/>
</dbReference>
<keyword evidence="3 6" id="KW-0812">Transmembrane</keyword>
<keyword evidence="4 6" id="KW-1133">Transmembrane helix</keyword>
<comment type="subunit">
    <text evidence="6">Component of the lipopolysaccharide transport and assembly complex. Interacts with LptA and the LptBFG transporter complex.</text>
</comment>
<sequence>MNKTKRWLTALLALIVLILIGWNLTDQDSAPQTETQDNAVPTYTSDETTTRVFNPQGGLNYRLVAQRVEYFNAEQLTWFTAPVATLFNEQGVATWSVQADRAKLTKDKMLFLYGHVEVNSLTNDSQLRQIKTDNAQVNLVTQDIASDDEVTLFGASFLSNGMKMRGNLRNKTAELIEKVKTSYEIQHQ</sequence>
<dbReference type="Proteomes" id="UP000825886">
    <property type="component" value="Chromosome"/>
</dbReference>
<dbReference type="NCBIfam" id="NF008142">
    <property type="entry name" value="PRK10893.1"/>
    <property type="match status" value="1"/>
</dbReference>
<comment type="subcellular location">
    <subcellularLocation>
        <location evidence="6">Cell inner membrane</location>
        <topology evidence="6">Single-pass membrane protein</topology>
    </subcellularLocation>
</comment>
<evidence type="ECO:0000256" key="2">
    <source>
        <dbReference type="ARBA" id="ARBA00022519"/>
    </source>
</evidence>
<dbReference type="EMBL" id="CP081864">
    <property type="protein sequence ID" value="QZN96152.1"/>
    <property type="molecule type" value="Genomic_DNA"/>
</dbReference>
<evidence type="ECO:0000256" key="7">
    <source>
        <dbReference type="PIRNR" id="PIRNR028513"/>
    </source>
</evidence>
<dbReference type="PANTHER" id="PTHR37481">
    <property type="entry name" value="LIPOPOLYSACCHARIDE EXPORT SYSTEM PROTEIN LPTC"/>
    <property type="match status" value="1"/>
</dbReference>
<dbReference type="InterPro" id="IPR010664">
    <property type="entry name" value="LipoPS_assembly_LptC-rel"/>
</dbReference>
<dbReference type="RefSeq" id="WP_222159211.1">
    <property type="nucleotide sequence ID" value="NZ_CP081864.1"/>
</dbReference>
<protein>
    <recommendedName>
        <fullName evidence="6 7">Lipopolysaccharide export system protein LptC</fullName>
    </recommendedName>
</protein>
<evidence type="ECO:0000256" key="4">
    <source>
        <dbReference type="ARBA" id="ARBA00022989"/>
    </source>
</evidence>
<reference evidence="8 9" key="1">
    <citation type="submission" date="2021-08" db="EMBL/GenBank/DDBJ databases">
        <title>Culture and genomic analysis of Symbiopectobacterium purcellii sp. nov. gen. nov., isolated from the leafhopper Empoasca decipiens.</title>
        <authorList>
            <person name="Nadal-Jimenez P."/>
            <person name="Siozios S."/>
            <person name="Halliday N."/>
            <person name="Camara M."/>
            <person name="Hurst G.D.D."/>
        </authorList>
    </citation>
    <scope>NUCLEOTIDE SEQUENCE [LARGE SCALE GENOMIC DNA]</scope>
    <source>
        <strain evidence="8 9">SyEd1</strain>
    </source>
</reference>
<evidence type="ECO:0000313" key="8">
    <source>
        <dbReference type="EMBL" id="QZN96152.1"/>
    </source>
</evidence>
<comment type="function">
    <text evidence="6">Involved in the assembly of lipopolysaccharide (LPS). Required for the translocation of LPS from the inner membrane to the outer membrane. Facilitates the transfer of LPS from the inner membrane to the periplasmic protein LptA. Could be a docking site for LptA.</text>
</comment>
<dbReference type="Gene3D" id="2.60.450.10">
    <property type="entry name" value="Lipopolysaccharide (LPS) transport protein A like domain"/>
    <property type="match status" value="1"/>
</dbReference>
<dbReference type="InterPro" id="IPR052363">
    <property type="entry name" value="LPS_export_LptC"/>
</dbReference>
<gene>
    <name evidence="6 8" type="primary">lptC</name>
    <name evidence="8" type="ORF">K6K13_01280</name>
</gene>
<organism evidence="8 9">
    <name type="scientific">Symbiopectobacterium purcellii</name>
    <dbReference type="NCBI Taxonomy" id="2871826"/>
    <lineage>
        <taxon>Bacteria</taxon>
        <taxon>Pseudomonadati</taxon>
        <taxon>Pseudomonadota</taxon>
        <taxon>Gammaproteobacteria</taxon>
        <taxon>Enterobacterales</taxon>
        <taxon>Enterobacteriaceae</taxon>
    </lineage>
</organism>
<proteinExistence type="inferred from homology"/>
<comment type="similarity">
    <text evidence="6 7">Belongs to the LptC family.</text>
</comment>
<dbReference type="PIRSF" id="PIRSF028513">
    <property type="entry name" value="LptC"/>
    <property type="match status" value="1"/>
</dbReference>
<name>A0ABX9ALU9_9ENTR</name>
<evidence type="ECO:0000256" key="1">
    <source>
        <dbReference type="ARBA" id="ARBA00022475"/>
    </source>
</evidence>